<name>A0A1I7T1C2_9PELO</name>
<evidence type="ECO:0000256" key="2">
    <source>
        <dbReference type="RuleBase" id="RU000383"/>
    </source>
</evidence>
<evidence type="ECO:0000313" key="5">
    <source>
        <dbReference type="WBParaSite" id="Csp11.Scaffold460.g1467.t1"/>
    </source>
</evidence>
<feature type="domain" description="Cyclin-like" evidence="3">
    <location>
        <begin position="35"/>
        <end position="117"/>
    </location>
</feature>
<evidence type="ECO:0000259" key="3">
    <source>
        <dbReference type="SMART" id="SM00385"/>
    </source>
</evidence>
<dbReference type="Gene3D" id="1.10.472.10">
    <property type="entry name" value="Cyclin-like"/>
    <property type="match status" value="2"/>
</dbReference>
<dbReference type="STRING" id="1561998.A0A1I7T1C2"/>
<dbReference type="AlphaFoldDB" id="A0A1I7T1C2"/>
<dbReference type="InterPro" id="IPR043198">
    <property type="entry name" value="Cyclin/Ssn8"/>
</dbReference>
<dbReference type="InterPro" id="IPR006671">
    <property type="entry name" value="Cyclin_N"/>
</dbReference>
<keyword evidence="1 2" id="KW-0195">Cyclin</keyword>
<accession>A0A1I7T1C2</accession>
<reference evidence="5" key="1">
    <citation type="submission" date="2016-11" db="UniProtKB">
        <authorList>
            <consortium name="WormBaseParasite"/>
        </authorList>
    </citation>
    <scope>IDENTIFICATION</scope>
</reference>
<organism evidence="4 5">
    <name type="scientific">Caenorhabditis tropicalis</name>
    <dbReference type="NCBI Taxonomy" id="1561998"/>
    <lineage>
        <taxon>Eukaryota</taxon>
        <taxon>Metazoa</taxon>
        <taxon>Ecdysozoa</taxon>
        <taxon>Nematoda</taxon>
        <taxon>Chromadorea</taxon>
        <taxon>Rhabditida</taxon>
        <taxon>Rhabditina</taxon>
        <taxon>Rhabditomorpha</taxon>
        <taxon>Rhabditoidea</taxon>
        <taxon>Rhabditidae</taxon>
        <taxon>Peloderinae</taxon>
        <taxon>Caenorhabditis</taxon>
    </lineage>
</organism>
<dbReference type="eggNOG" id="KOG0834">
    <property type="taxonomic scope" value="Eukaryota"/>
</dbReference>
<evidence type="ECO:0000256" key="1">
    <source>
        <dbReference type="ARBA" id="ARBA00023127"/>
    </source>
</evidence>
<dbReference type="FunFam" id="1.10.472.10:FF:000225">
    <property type="entry name" value="CyCliN K"/>
    <property type="match status" value="1"/>
</dbReference>
<comment type="similarity">
    <text evidence="2">Belongs to the cyclin family.</text>
</comment>
<dbReference type="Proteomes" id="UP000095282">
    <property type="component" value="Unplaced"/>
</dbReference>
<dbReference type="PANTHER" id="PTHR10026">
    <property type="entry name" value="CYCLIN"/>
    <property type="match status" value="1"/>
</dbReference>
<dbReference type="SUPFAM" id="SSF47954">
    <property type="entry name" value="Cyclin-like"/>
    <property type="match status" value="2"/>
</dbReference>
<evidence type="ECO:0000313" key="4">
    <source>
        <dbReference type="Proteomes" id="UP000095282"/>
    </source>
</evidence>
<sequence>MADWVWPLEALKATPSIQAGLTKEQELVYRREGIKLITEIGTALNCKPRPTIGVAAVYFHRFYMLHSFQKFNREVTALCCLFLAGKVEDFPKKCKSVCEAAIHHYPDIYGRYQNLVDDVMGIERVLLHSLKFDLQVCLPYDALLEYKTMFPDMSREQFQITDAVQIAWTFINDSIYTTLCITTEPQMIAIALLHLAFTVKGYQPVQQNMDPCWWSADVSNWPQESVDKACHLVLDFYAATKEHPVLDSKRLTQYQP</sequence>
<protein>
    <submittedName>
        <fullName evidence="5">CYCLIN domain-containing protein</fullName>
    </submittedName>
</protein>
<dbReference type="InterPro" id="IPR013763">
    <property type="entry name" value="Cyclin-like_dom"/>
</dbReference>
<proteinExistence type="inferred from homology"/>
<dbReference type="GO" id="GO:0016538">
    <property type="term" value="F:cyclin-dependent protein serine/threonine kinase regulator activity"/>
    <property type="evidence" value="ECO:0007669"/>
    <property type="project" value="InterPro"/>
</dbReference>
<dbReference type="InterPro" id="IPR036915">
    <property type="entry name" value="Cyclin-like_sf"/>
</dbReference>
<dbReference type="PIRSF" id="PIRSF028758">
    <property type="entry name" value="Cyclin, C/H/G types"/>
    <property type="match status" value="1"/>
</dbReference>
<keyword evidence="4" id="KW-1185">Reference proteome</keyword>
<dbReference type="WBParaSite" id="Csp11.Scaffold460.g1467.t1">
    <property type="protein sequence ID" value="Csp11.Scaffold460.g1467.t1"/>
    <property type="gene ID" value="Csp11.Scaffold460.g1467"/>
</dbReference>
<dbReference type="Pfam" id="PF00134">
    <property type="entry name" value="Cyclin_N"/>
    <property type="match status" value="1"/>
</dbReference>
<dbReference type="GO" id="GO:0006357">
    <property type="term" value="P:regulation of transcription by RNA polymerase II"/>
    <property type="evidence" value="ECO:0007669"/>
    <property type="project" value="InterPro"/>
</dbReference>
<dbReference type="SMART" id="SM00385">
    <property type="entry name" value="CYCLIN"/>
    <property type="match status" value="1"/>
</dbReference>